<gene>
    <name evidence="2" type="ORF">EZS27_013828</name>
</gene>
<name>A0A5J4RVW5_9ZZZZ</name>
<accession>A0A5J4RVW5</accession>
<comment type="caution">
    <text evidence="2">The sequence shown here is derived from an EMBL/GenBank/DDBJ whole genome shotgun (WGS) entry which is preliminary data.</text>
</comment>
<dbReference type="Gene3D" id="3.10.129.10">
    <property type="entry name" value="Hotdog Thioesterase"/>
    <property type="match status" value="1"/>
</dbReference>
<dbReference type="EMBL" id="SNRY01000640">
    <property type="protein sequence ID" value="KAA6338136.1"/>
    <property type="molecule type" value="Genomic_DNA"/>
</dbReference>
<sequence>MEDSKFHHTFPVEIRFTDVDRFGHVNNTEILSFAFTN</sequence>
<reference evidence="2" key="1">
    <citation type="submission" date="2019-03" db="EMBL/GenBank/DDBJ databases">
        <title>Single cell metagenomics reveals metabolic interactions within the superorganism composed of flagellate Streblomastix strix and complex community of Bacteroidetes bacteria on its surface.</title>
        <authorList>
            <person name="Treitli S.C."/>
            <person name="Kolisko M."/>
            <person name="Husnik F."/>
            <person name="Keeling P."/>
            <person name="Hampl V."/>
        </authorList>
    </citation>
    <scope>NUCLEOTIDE SEQUENCE</scope>
    <source>
        <strain evidence="2">STM</strain>
    </source>
</reference>
<proteinExistence type="predicted"/>
<dbReference type="AlphaFoldDB" id="A0A5J4RVW5"/>
<dbReference type="InterPro" id="IPR029069">
    <property type="entry name" value="HotDog_dom_sf"/>
</dbReference>
<evidence type="ECO:0000259" key="1">
    <source>
        <dbReference type="Pfam" id="PF20791"/>
    </source>
</evidence>
<evidence type="ECO:0000313" key="2">
    <source>
        <dbReference type="EMBL" id="KAA6338136.1"/>
    </source>
</evidence>
<dbReference type="Pfam" id="PF20791">
    <property type="entry name" value="Acyl-ACP_TE_C"/>
    <property type="match status" value="1"/>
</dbReference>
<organism evidence="2">
    <name type="scientific">termite gut metagenome</name>
    <dbReference type="NCBI Taxonomy" id="433724"/>
    <lineage>
        <taxon>unclassified sequences</taxon>
        <taxon>metagenomes</taxon>
        <taxon>organismal metagenomes</taxon>
    </lineage>
</organism>
<dbReference type="InterPro" id="IPR049427">
    <property type="entry name" value="Acyl-ACP_TE_C"/>
</dbReference>
<protein>
    <recommendedName>
        <fullName evidence="1">Acyl-ACP thioesterase-like C-terminal domain-containing protein</fullName>
    </recommendedName>
</protein>
<feature type="domain" description="Acyl-ACP thioesterase-like C-terminal" evidence="1">
    <location>
        <begin position="11"/>
        <end position="33"/>
    </location>
</feature>
<dbReference type="SUPFAM" id="SSF54637">
    <property type="entry name" value="Thioesterase/thiol ester dehydrase-isomerase"/>
    <property type="match status" value="1"/>
</dbReference>